<dbReference type="InterPro" id="IPR006195">
    <property type="entry name" value="aa-tRNA-synth_II"/>
</dbReference>
<protein>
    <recommendedName>
        <fullName evidence="9">Histidine--tRNA ligase</fullName>
        <ecNumber evidence="9">6.1.1.21</ecNumber>
    </recommendedName>
    <alternativeName>
        <fullName evidence="9">Histidyl-tRNA synthetase</fullName>
        <shortName evidence="9">HisRS</shortName>
    </alternativeName>
</protein>
<dbReference type="CDD" id="cd00859">
    <property type="entry name" value="HisRS_anticodon"/>
    <property type="match status" value="1"/>
</dbReference>
<organism evidence="12 13">
    <name type="scientific">Desulfotignum phosphitoxidans DSM 13687</name>
    <dbReference type="NCBI Taxonomy" id="1286635"/>
    <lineage>
        <taxon>Bacteria</taxon>
        <taxon>Pseudomonadati</taxon>
        <taxon>Thermodesulfobacteriota</taxon>
        <taxon>Desulfobacteria</taxon>
        <taxon>Desulfobacterales</taxon>
        <taxon>Desulfobacteraceae</taxon>
        <taxon>Desulfotignum</taxon>
    </lineage>
</organism>
<keyword evidence="6 9" id="KW-0648">Protein biosynthesis</keyword>
<keyword evidence="4 9" id="KW-0547">Nucleotide-binding</keyword>
<evidence type="ECO:0000256" key="5">
    <source>
        <dbReference type="ARBA" id="ARBA00022840"/>
    </source>
</evidence>
<dbReference type="Gene3D" id="3.30.930.10">
    <property type="entry name" value="Bira Bifunctional Protein, Domain 2"/>
    <property type="match status" value="1"/>
</dbReference>
<dbReference type="OrthoDB" id="9800814at2"/>
<keyword evidence="7 9" id="KW-0030">Aminoacyl-tRNA synthetase</keyword>
<feature type="binding site" evidence="10">
    <location>
        <position position="110"/>
    </location>
    <ligand>
        <name>L-histidine</name>
        <dbReference type="ChEBI" id="CHEBI:57595"/>
    </ligand>
</feature>
<dbReference type="RefSeq" id="WP_006966856.1">
    <property type="nucleotide sequence ID" value="NZ_APJX01000006.1"/>
</dbReference>
<dbReference type="GO" id="GO:0005737">
    <property type="term" value="C:cytoplasm"/>
    <property type="evidence" value="ECO:0007669"/>
    <property type="project" value="UniProtKB-SubCell"/>
</dbReference>
<dbReference type="InterPro" id="IPR015807">
    <property type="entry name" value="His-tRNA-ligase"/>
</dbReference>
<feature type="binding site" evidence="10">
    <location>
        <begin position="259"/>
        <end position="260"/>
    </location>
    <ligand>
        <name>L-histidine</name>
        <dbReference type="ChEBI" id="CHEBI:57595"/>
    </ligand>
</feature>
<dbReference type="Pfam" id="PF13393">
    <property type="entry name" value="tRNA-synt_His"/>
    <property type="match status" value="1"/>
</dbReference>
<keyword evidence="3 9" id="KW-0436">Ligase</keyword>
<feature type="binding site" evidence="10">
    <location>
        <position position="124"/>
    </location>
    <ligand>
        <name>L-histidine</name>
        <dbReference type="ChEBI" id="CHEBI:57595"/>
    </ligand>
</feature>
<evidence type="ECO:0000256" key="2">
    <source>
        <dbReference type="ARBA" id="ARBA00011738"/>
    </source>
</evidence>
<comment type="catalytic activity">
    <reaction evidence="8 9">
        <text>tRNA(His) + L-histidine + ATP = L-histidyl-tRNA(His) + AMP + diphosphate + H(+)</text>
        <dbReference type="Rhea" id="RHEA:17313"/>
        <dbReference type="Rhea" id="RHEA-COMP:9665"/>
        <dbReference type="Rhea" id="RHEA-COMP:9689"/>
        <dbReference type="ChEBI" id="CHEBI:15378"/>
        <dbReference type="ChEBI" id="CHEBI:30616"/>
        <dbReference type="ChEBI" id="CHEBI:33019"/>
        <dbReference type="ChEBI" id="CHEBI:57595"/>
        <dbReference type="ChEBI" id="CHEBI:78442"/>
        <dbReference type="ChEBI" id="CHEBI:78527"/>
        <dbReference type="ChEBI" id="CHEBI:456215"/>
        <dbReference type="EC" id="6.1.1.21"/>
    </reaction>
</comment>
<comment type="caution">
    <text evidence="12">The sequence shown here is derived from an EMBL/GenBank/DDBJ whole genome shotgun (WGS) entry which is preliminary data.</text>
</comment>
<evidence type="ECO:0000313" key="12">
    <source>
        <dbReference type="EMBL" id="EMS79016.1"/>
    </source>
</evidence>
<sequence length="419" mass="47338">MQTIRGFRDILPEQIRLWQKVENLAVELFNAYGYQEIRIPILEKTGLFARSIGETTDIVEKEMYTFDDRNGDKLTLRPEATASICRAYIQHKLYATEPVRKFYMTGPMFRRERPQKGRYRQFYQIDAEVFGVDSAYVDCELIFLLHQLFKRLGLTGLTAQINSLGCPECRPKFTRALLDFLEERKQDLCEICTRRMTRNPLRVLDCKIQTCQAALIGAPATVDHLCPACEDHFNIVKTTLEKQGVDFSVNNSLVRGLDYYTRTAWEIQTTSLGAQSAVAGGGRYDGLVKQLGGPDTPAIGFAIGFDRLVEIMEQLTPMPADPGADLFIVALGDAAMETAYHLSCDLNQAGIKTDTDFRGKSLKALMKRADKLNARYVLIAGQTELNDNALILRNMKTKEQVSISMDRLVPEIEAVLKHK</sequence>
<dbReference type="PIRSF" id="PIRSF001549">
    <property type="entry name" value="His-tRNA_synth"/>
    <property type="match status" value="1"/>
</dbReference>
<dbReference type="Proteomes" id="UP000014216">
    <property type="component" value="Unassembled WGS sequence"/>
</dbReference>
<accession>S0G4T3</accession>
<dbReference type="PANTHER" id="PTHR43707">
    <property type="entry name" value="HISTIDYL-TRNA SYNTHETASE"/>
    <property type="match status" value="1"/>
</dbReference>
<gene>
    <name evidence="9 12" type="primary">hisS</name>
    <name evidence="12" type="ORF">Dpo_6c02150</name>
</gene>
<dbReference type="GO" id="GO:0004821">
    <property type="term" value="F:histidine-tRNA ligase activity"/>
    <property type="evidence" value="ECO:0007669"/>
    <property type="project" value="UniProtKB-UniRule"/>
</dbReference>
<comment type="subcellular location">
    <subcellularLocation>
        <location evidence="9">Cytoplasm</location>
    </subcellularLocation>
</comment>
<evidence type="ECO:0000259" key="11">
    <source>
        <dbReference type="PROSITE" id="PS50862"/>
    </source>
</evidence>
<name>S0G4T3_9BACT</name>
<dbReference type="SUPFAM" id="SSF52954">
    <property type="entry name" value="Class II aaRS ABD-related"/>
    <property type="match status" value="1"/>
</dbReference>
<dbReference type="CDD" id="cd00773">
    <property type="entry name" value="HisRS-like_core"/>
    <property type="match status" value="1"/>
</dbReference>
<evidence type="ECO:0000256" key="6">
    <source>
        <dbReference type="ARBA" id="ARBA00022917"/>
    </source>
</evidence>
<evidence type="ECO:0000256" key="1">
    <source>
        <dbReference type="ARBA" id="ARBA00008226"/>
    </source>
</evidence>
<evidence type="ECO:0000256" key="8">
    <source>
        <dbReference type="ARBA" id="ARBA00047639"/>
    </source>
</evidence>
<evidence type="ECO:0000256" key="3">
    <source>
        <dbReference type="ARBA" id="ARBA00022598"/>
    </source>
</evidence>
<dbReference type="GO" id="GO:0005524">
    <property type="term" value="F:ATP binding"/>
    <property type="evidence" value="ECO:0007669"/>
    <property type="project" value="UniProtKB-UniRule"/>
</dbReference>
<dbReference type="PROSITE" id="PS50862">
    <property type="entry name" value="AA_TRNA_LIGASE_II"/>
    <property type="match status" value="1"/>
</dbReference>
<dbReference type="Pfam" id="PF03129">
    <property type="entry name" value="HGTP_anticodon"/>
    <property type="match status" value="1"/>
</dbReference>
<dbReference type="InterPro" id="IPR036621">
    <property type="entry name" value="Anticodon-bd_dom_sf"/>
</dbReference>
<reference evidence="12 13" key="1">
    <citation type="journal article" date="2013" name="Genome Announc.">
        <title>Draft Genome Sequence of Desulfotignum phosphitoxidans DSM 13687 Strain FiPS-3.</title>
        <authorList>
            <person name="Poehlein A."/>
            <person name="Daniel R."/>
            <person name="Simeonova D.D."/>
        </authorList>
    </citation>
    <scope>NUCLEOTIDE SEQUENCE [LARGE SCALE GENOMIC DNA]</scope>
    <source>
        <strain evidence="12 13">DSM 13687</strain>
    </source>
</reference>
<evidence type="ECO:0000256" key="9">
    <source>
        <dbReference type="HAMAP-Rule" id="MF_00127"/>
    </source>
</evidence>
<keyword evidence="5 9" id="KW-0067">ATP-binding</keyword>
<dbReference type="InterPro" id="IPR004154">
    <property type="entry name" value="Anticodon-bd"/>
</dbReference>
<dbReference type="InterPro" id="IPR041715">
    <property type="entry name" value="HisRS-like_core"/>
</dbReference>
<dbReference type="PANTHER" id="PTHR43707:SF1">
    <property type="entry name" value="HISTIDINE--TRNA LIGASE, MITOCHONDRIAL-RELATED"/>
    <property type="match status" value="1"/>
</dbReference>
<dbReference type="Gene3D" id="3.40.50.800">
    <property type="entry name" value="Anticodon-binding domain"/>
    <property type="match status" value="1"/>
</dbReference>
<dbReference type="EMBL" id="APJX01000006">
    <property type="protein sequence ID" value="EMS79016.1"/>
    <property type="molecule type" value="Genomic_DNA"/>
</dbReference>
<feature type="binding site" evidence="10">
    <location>
        <position position="128"/>
    </location>
    <ligand>
        <name>L-histidine</name>
        <dbReference type="ChEBI" id="CHEBI:57595"/>
    </ligand>
</feature>
<dbReference type="AlphaFoldDB" id="S0G4T3"/>
<evidence type="ECO:0000313" key="13">
    <source>
        <dbReference type="Proteomes" id="UP000014216"/>
    </source>
</evidence>
<evidence type="ECO:0000256" key="7">
    <source>
        <dbReference type="ARBA" id="ARBA00023146"/>
    </source>
</evidence>
<keyword evidence="9" id="KW-0963">Cytoplasm</keyword>
<dbReference type="PATRIC" id="fig|1286635.3.peg.3097"/>
<dbReference type="InterPro" id="IPR033656">
    <property type="entry name" value="HisRS_anticodon"/>
</dbReference>
<dbReference type="HAMAP" id="MF_00127">
    <property type="entry name" value="His_tRNA_synth"/>
    <property type="match status" value="1"/>
</dbReference>
<evidence type="ECO:0000256" key="10">
    <source>
        <dbReference type="PIRSR" id="PIRSR001549-1"/>
    </source>
</evidence>
<proteinExistence type="inferred from homology"/>
<keyword evidence="13" id="KW-1185">Reference proteome</keyword>
<dbReference type="InterPro" id="IPR004516">
    <property type="entry name" value="HisRS/HisZ"/>
</dbReference>
<feature type="binding site" evidence="10">
    <location>
        <begin position="79"/>
        <end position="81"/>
    </location>
    <ligand>
        <name>L-histidine</name>
        <dbReference type="ChEBI" id="CHEBI:57595"/>
    </ligand>
</feature>
<dbReference type="NCBIfam" id="TIGR00442">
    <property type="entry name" value="hisS"/>
    <property type="match status" value="1"/>
</dbReference>
<feature type="domain" description="Aminoacyl-transfer RNA synthetases class-II family profile" evidence="11">
    <location>
        <begin position="1"/>
        <end position="322"/>
    </location>
</feature>
<dbReference type="EC" id="6.1.1.21" evidence="9"/>
<feature type="binding site" evidence="10">
    <location>
        <position position="255"/>
    </location>
    <ligand>
        <name>L-histidine</name>
        <dbReference type="ChEBI" id="CHEBI:57595"/>
    </ligand>
</feature>
<evidence type="ECO:0000256" key="4">
    <source>
        <dbReference type="ARBA" id="ARBA00022741"/>
    </source>
</evidence>
<dbReference type="InterPro" id="IPR045864">
    <property type="entry name" value="aa-tRNA-synth_II/BPL/LPL"/>
</dbReference>
<comment type="similarity">
    <text evidence="1 9">Belongs to the class-II aminoacyl-tRNA synthetase family.</text>
</comment>
<comment type="subunit">
    <text evidence="2 9">Homodimer.</text>
</comment>
<dbReference type="SUPFAM" id="SSF55681">
    <property type="entry name" value="Class II aaRS and biotin synthetases"/>
    <property type="match status" value="1"/>
</dbReference>
<dbReference type="GO" id="GO:0006427">
    <property type="term" value="P:histidyl-tRNA aminoacylation"/>
    <property type="evidence" value="ECO:0007669"/>
    <property type="project" value="UniProtKB-UniRule"/>
</dbReference>